<gene>
    <name evidence="2" type="ORF">MPH_07728</name>
</gene>
<dbReference type="EMBL" id="AHHD01000330">
    <property type="protein sequence ID" value="EKG15045.1"/>
    <property type="molecule type" value="Genomic_DNA"/>
</dbReference>
<dbReference type="Proteomes" id="UP000007129">
    <property type="component" value="Unassembled WGS sequence"/>
</dbReference>
<protein>
    <submittedName>
        <fullName evidence="2">Uncharacterized protein</fullName>
    </submittedName>
</protein>
<dbReference type="AlphaFoldDB" id="K2SDY6"/>
<name>K2SDY6_MACPH</name>
<dbReference type="InParanoid" id="K2SDY6"/>
<reference evidence="2 3" key="1">
    <citation type="journal article" date="2012" name="BMC Genomics">
        <title>Tools to kill: Genome of one of the most destructive plant pathogenic fungi Macrophomina phaseolina.</title>
        <authorList>
            <person name="Islam M.S."/>
            <person name="Haque M.S."/>
            <person name="Islam M.M."/>
            <person name="Emdad E.M."/>
            <person name="Halim A."/>
            <person name="Hossen Q.M.M."/>
            <person name="Hossain M.Z."/>
            <person name="Ahmed B."/>
            <person name="Rahim S."/>
            <person name="Rahman M.S."/>
            <person name="Alam M.M."/>
            <person name="Hou S."/>
            <person name="Wan X."/>
            <person name="Saito J.A."/>
            <person name="Alam M."/>
        </authorList>
    </citation>
    <scope>NUCLEOTIDE SEQUENCE [LARGE SCALE GENOMIC DNA]</scope>
    <source>
        <strain evidence="2 3">MS6</strain>
    </source>
</reference>
<keyword evidence="1" id="KW-0472">Membrane</keyword>
<organism evidence="2 3">
    <name type="scientific">Macrophomina phaseolina (strain MS6)</name>
    <name type="common">Charcoal rot fungus</name>
    <dbReference type="NCBI Taxonomy" id="1126212"/>
    <lineage>
        <taxon>Eukaryota</taxon>
        <taxon>Fungi</taxon>
        <taxon>Dikarya</taxon>
        <taxon>Ascomycota</taxon>
        <taxon>Pezizomycotina</taxon>
        <taxon>Dothideomycetes</taxon>
        <taxon>Dothideomycetes incertae sedis</taxon>
        <taxon>Botryosphaeriales</taxon>
        <taxon>Botryosphaeriaceae</taxon>
        <taxon>Macrophomina</taxon>
    </lineage>
</organism>
<feature type="transmembrane region" description="Helical" evidence="1">
    <location>
        <begin position="148"/>
        <end position="170"/>
    </location>
</feature>
<proteinExistence type="predicted"/>
<dbReference type="HOGENOM" id="CLU_1245583_0_0_1"/>
<sequence length="222" mass="25031">MNLISAHRQSILLSSISPPVALLSGSCFTFHLESSNCKIEKERQQVRCGICKLFIFRWRFSVIGTFFFRAFPSWTTYRSMMWREKQKVMGVVVGLGGGGRGTALYGLLSCSHSKAWRLGMLVSGNRSLSLLPPFHNSFFLAHRRLSLVFPYTSLFVLGSSTFLYPIFVIVRSSTLDLFSSNLFDLPLGAGRSDLFRLANKMTGMVCCSLFFFFFTLSAAYEN</sequence>
<keyword evidence="1" id="KW-1133">Transmembrane helix</keyword>
<comment type="caution">
    <text evidence="2">The sequence shown here is derived from an EMBL/GenBank/DDBJ whole genome shotgun (WGS) entry which is preliminary data.</text>
</comment>
<feature type="transmembrane region" description="Helical" evidence="1">
    <location>
        <begin position="88"/>
        <end position="108"/>
    </location>
</feature>
<evidence type="ECO:0000313" key="2">
    <source>
        <dbReference type="EMBL" id="EKG15045.1"/>
    </source>
</evidence>
<accession>K2SDY6</accession>
<evidence type="ECO:0000256" key="1">
    <source>
        <dbReference type="SAM" id="Phobius"/>
    </source>
</evidence>
<evidence type="ECO:0000313" key="3">
    <source>
        <dbReference type="Proteomes" id="UP000007129"/>
    </source>
</evidence>
<feature type="transmembrane region" description="Helical" evidence="1">
    <location>
        <begin position="201"/>
        <end position="220"/>
    </location>
</feature>
<keyword evidence="1" id="KW-0812">Transmembrane</keyword>
<dbReference type="VEuPathDB" id="FungiDB:MPH_07728"/>